<dbReference type="EMBL" id="HBUF01159163">
    <property type="protein sequence ID" value="CAG6649677.1"/>
    <property type="molecule type" value="Transcribed_RNA"/>
</dbReference>
<accession>A0A8D8RJE9</accession>
<proteinExistence type="predicted"/>
<dbReference type="AlphaFoldDB" id="A0A8D8RJE9"/>
<sequence length="103" mass="12003">MFIDYIRLSLLRFPLSLSPLHSPRLQITVYCPLPLYLSISISFPTSISSPMSTMSEQSLDTETIMTRRRHYFPAQLPLPLETMFASIYWHLKLETIFSFNVDT</sequence>
<reference evidence="1" key="1">
    <citation type="submission" date="2021-05" db="EMBL/GenBank/DDBJ databases">
        <authorList>
            <person name="Alioto T."/>
            <person name="Alioto T."/>
            <person name="Gomez Garrido J."/>
        </authorList>
    </citation>
    <scope>NUCLEOTIDE SEQUENCE</scope>
</reference>
<name>A0A8D8RJE9_9HEMI</name>
<organism evidence="1">
    <name type="scientific">Cacopsylla melanoneura</name>
    <dbReference type="NCBI Taxonomy" id="428564"/>
    <lineage>
        <taxon>Eukaryota</taxon>
        <taxon>Metazoa</taxon>
        <taxon>Ecdysozoa</taxon>
        <taxon>Arthropoda</taxon>
        <taxon>Hexapoda</taxon>
        <taxon>Insecta</taxon>
        <taxon>Pterygota</taxon>
        <taxon>Neoptera</taxon>
        <taxon>Paraneoptera</taxon>
        <taxon>Hemiptera</taxon>
        <taxon>Sternorrhyncha</taxon>
        <taxon>Psylloidea</taxon>
        <taxon>Psyllidae</taxon>
        <taxon>Psyllinae</taxon>
        <taxon>Cacopsylla</taxon>
    </lineage>
</organism>
<protein>
    <submittedName>
        <fullName evidence="1">Uncharacterized protein</fullName>
    </submittedName>
</protein>
<evidence type="ECO:0000313" key="1">
    <source>
        <dbReference type="EMBL" id="CAG6649677.1"/>
    </source>
</evidence>